<reference evidence="1" key="1">
    <citation type="submission" date="2019-10" db="EMBL/GenBank/DDBJ databases">
        <authorList>
            <consortium name="DOE Joint Genome Institute"/>
            <person name="Kuo A."/>
            <person name="Miyauchi S."/>
            <person name="Kiss E."/>
            <person name="Drula E."/>
            <person name="Kohler A."/>
            <person name="Sanchez-Garcia M."/>
            <person name="Andreopoulos B."/>
            <person name="Barry K.W."/>
            <person name="Bonito G."/>
            <person name="Buee M."/>
            <person name="Carver A."/>
            <person name="Chen C."/>
            <person name="Cichocki N."/>
            <person name="Clum A."/>
            <person name="Culley D."/>
            <person name="Crous P.W."/>
            <person name="Fauchery L."/>
            <person name="Girlanda M."/>
            <person name="Hayes R."/>
            <person name="Keri Z."/>
            <person name="Labutti K."/>
            <person name="Lipzen A."/>
            <person name="Lombard V."/>
            <person name="Magnuson J."/>
            <person name="Maillard F."/>
            <person name="Morin E."/>
            <person name="Murat C."/>
            <person name="Nolan M."/>
            <person name="Ohm R."/>
            <person name="Pangilinan J."/>
            <person name="Pereira M."/>
            <person name="Perotto S."/>
            <person name="Peter M."/>
            <person name="Riley R."/>
            <person name="Sitrit Y."/>
            <person name="Stielow B."/>
            <person name="Szollosi G."/>
            <person name="Zifcakova L."/>
            <person name="Stursova M."/>
            <person name="Spatafora J.W."/>
            <person name="Tedersoo L."/>
            <person name="Vaario L.-M."/>
            <person name="Yamada A."/>
            <person name="Yan M."/>
            <person name="Wang P."/>
            <person name="Xu J."/>
            <person name="Bruns T."/>
            <person name="Baldrian P."/>
            <person name="Vilgalys R."/>
            <person name="Henrissat B."/>
            <person name="Grigoriev I.V."/>
            <person name="Hibbett D."/>
            <person name="Nagy L.G."/>
            <person name="Martin F.M."/>
        </authorList>
    </citation>
    <scope>NUCLEOTIDE SEQUENCE</scope>
    <source>
        <strain evidence="1">P2</strain>
    </source>
</reference>
<protein>
    <submittedName>
        <fullName evidence="1">Uncharacterized protein</fullName>
    </submittedName>
</protein>
<evidence type="ECO:0000313" key="1">
    <source>
        <dbReference type="EMBL" id="KAF9643383.1"/>
    </source>
</evidence>
<accession>A0ACB6Z1Q8</accession>
<dbReference type="Proteomes" id="UP000886501">
    <property type="component" value="Unassembled WGS sequence"/>
</dbReference>
<organism evidence="1 2">
    <name type="scientific">Thelephora ganbajun</name>
    <name type="common">Ganba fungus</name>
    <dbReference type="NCBI Taxonomy" id="370292"/>
    <lineage>
        <taxon>Eukaryota</taxon>
        <taxon>Fungi</taxon>
        <taxon>Dikarya</taxon>
        <taxon>Basidiomycota</taxon>
        <taxon>Agaricomycotina</taxon>
        <taxon>Agaricomycetes</taxon>
        <taxon>Thelephorales</taxon>
        <taxon>Thelephoraceae</taxon>
        <taxon>Thelephora</taxon>
    </lineage>
</organism>
<sequence>MSVLARSLRRCYSTRLPTRPPPRVPDPLADIPKVQFEDDLTFIHRPPPTMPSPESFTTAPSSPLLLPPTLPQGTTTPFTDPSLPPVSQPSLIPKKQYPRMTDRTIQSMKELRHSDPAKWTRTKLAAQFNCSPSFVSLVAGLKSSEWKKQVRTVAEQHQRARDKWGERKALLQKIRAKQREFW</sequence>
<comment type="caution">
    <text evidence="1">The sequence shown here is derived from an EMBL/GenBank/DDBJ whole genome shotgun (WGS) entry which is preliminary data.</text>
</comment>
<keyword evidence="2" id="KW-1185">Reference proteome</keyword>
<name>A0ACB6Z1Q8_THEGA</name>
<evidence type="ECO:0000313" key="2">
    <source>
        <dbReference type="Proteomes" id="UP000886501"/>
    </source>
</evidence>
<reference evidence="1" key="2">
    <citation type="journal article" date="2020" name="Nat. Commun.">
        <title>Large-scale genome sequencing of mycorrhizal fungi provides insights into the early evolution of symbiotic traits.</title>
        <authorList>
            <person name="Miyauchi S."/>
            <person name="Kiss E."/>
            <person name="Kuo A."/>
            <person name="Drula E."/>
            <person name="Kohler A."/>
            <person name="Sanchez-Garcia M."/>
            <person name="Morin E."/>
            <person name="Andreopoulos B."/>
            <person name="Barry K.W."/>
            <person name="Bonito G."/>
            <person name="Buee M."/>
            <person name="Carver A."/>
            <person name="Chen C."/>
            <person name="Cichocki N."/>
            <person name="Clum A."/>
            <person name="Culley D."/>
            <person name="Crous P.W."/>
            <person name="Fauchery L."/>
            <person name="Girlanda M."/>
            <person name="Hayes R.D."/>
            <person name="Keri Z."/>
            <person name="LaButti K."/>
            <person name="Lipzen A."/>
            <person name="Lombard V."/>
            <person name="Magnuson J."/>
            <person name="Maillard F."/>
            <person name="Murat C."/>
            <person name="Nolan M."/>
            <person name="Ohm R.A."/>
            <person name="Pangilinan J."/>
            <person name="Pereira M.F."/>
            <person name="Perotto S."/>
            <person name="Peter M."/>
            <person name="Pfister S."/>
            <person name="Riley R."/>
            <person name="Sitrit Y."/>
            <person name="Stielow J.B."/>
            <person name="Szollosi G."/>
            <person name="Zifcakova L."/>
            <person name="Stursova M."/>
            <person name="Spatafora J.W."/>
            <person name="Tedersoo L."/>
            <person name="Vaario L.M."/>
            <person name="Yamada A."/>
            <person name="Yan M."/>
            <person name="Wang P."/>
            <person name="Xu J."/>
            <person name="Bruns T."/>
            <person name="Baldrian P."/>
            <person name="Vilgalys R."/>
            <person name="Dunand C."/>
            <person name="Henrissat B."/>
            <person name="Grigoriev I.V."/>
            <person name="Hibbett D."/>
            <person name="Nagy L.G."/>
            <person name="Martin F.M."/>
        </authorList>
    </citation>
    <scope>NUCLEOTIDE SEQUENCE</scope>
    <source>
        <strain evidence="1">P2</strain>
    </source>
</reference>
<gene>
    <name evidence="1" type="ORF">BDM02DRAFT_3191751</name>
</gene>
<proteinExistence type="predicted"/>
<dbReference type="EMBL" id="MU118235">
    <property type="protein sequence ID" value="KAF9643383.1"/>
    <property type="molecule type" value="Genomic_DNA"/>
</dbReference>